<dbReference type="AlphaFoldDB" id="A0A9W9F5C6"/>
<protein>
    <submittedName>
        <fullName evidence="1">Uncharacterized protein</fullName>
    </submittedName>
</protein>
<dbReference type="OrthoDB" id="4219547at2759"/>
<dbReference type="Proteomes" id="UP001149165">
    <property type="component" value="Unassembled WGS sequence"/>
</dbReference>
<evidence type="ECO:0000313" key="2">
    <source>
        <dbReference type="Proteomes" id="UP001149165"/>
    </source>
</evidence>
<reference evidence="1" key="1">
    <citation type="submission" date="2022-11" db="EMBL/GenBank/DDBJ databases">
        <authorList>
            <person name="Petersen C."/>
        </authorList>
    </citation>
    <scope>NUCLEOTIDE SEQUENCE</scope>
    <source>
        <strain evidence="1">IBT 30069</strain>
    </source>
</reference>
<dbReference type="EMBL" id="JAPQKH010000006">
    <property type="protein sequence ID" value="KAJ5093923.1"/>
    <property type="molecule type" value="Genomic_DNA"/>
</dbReference>
<keyword evidence="2" id="KW-1185">Reference proteome</keyword>
<name>A0A9W9F5C6_9EURO</name>
<sequence length="263" mass="30570">MKPGRGRRLFRKILEFFHFTPPASIKRQTTKKPPCYTFRVVGPKDHYTTTTDYDDCPPQYTCSSEDEKSAEESLRIELQSEIVQLWRRVWLGLYEVDDGDGIYERRHHYDRLEALYLGAGLPGKLSTAGLDVLRRWFLWISPRNGMAALRLFDNMSIPTLQSIIEVLNAYEGEIPHLLQLYSILGKAQLGLTQLLALKNDDIAETKKRFLAIAKPMARRLEKYDIRVDVLTMKSFDEAMALGHEGFRQKGQHVYYKAFPNRRR</sequence>
<accession>A0A9W9F5C6</accession>
<gene>
    <name evidence="1" type="ORF">N7456_009784</name>
</gene>
<proteinExistence type="predicted"/>
<reference evidence="1" key="2">
    <citation type="journal article" date="2023" name="IMA Fungus">
        <title>Comparative genomic study of the Penicillium genus elucidates a diverse pangenome and 15 lateral gene transfer events.</title>
        <authorList>
            <person name="Petersen C."/>
            <person name="Sorensen T."/>
            <person name="Nielsen M.R."/>
            <person name="Sondergaard T.E."/>
            <person name="Sorensen J.L."/>
            <person name="Fitzpatrick D.A."/>
            <person name="Frisvad J.C."/>
            <person name="Nielsen K.L."/>
        </authorList>
    </citation>
    <scope>NUCLEOTIDE SEQUENCE</scope>
    <source>
        <strain evidence="1">IBT 30069</strain>
    </source>
</reference>
<comment type="caution">
    <text evidence="1">The sequence shown here is derived from an EMBL/GenBank/DDBJ whole genome shotgun (WGS) entry which is preliminary data.</text>
</comment>
<evidence type="ECO:0000313" key="1">
    <source>
        <dbReference type="EMBL" id="KAJ5093923.1"/>
    </source>
</evidence>
<organism evidence="1 2">
    <name type="scientific">Penicillium angulare</name>
    <dbReference type="NCBI Taxonomy" id="116970"/>
    <lineage>
        <taxon>Eukaryota</taxon>
        <taxon>Fungi</taxon>
        <taxon>Dikarya</taxon>
        <taxon>Ascomycota</taxon>
        <taxon>Pezizomycotina</taxon>
        <taxon>Eurotiomycetes</taxon>
        <taxon>Eurotiomycetidae</taxon>
        <taxon>Eurotiales</taxon>
        <taxon>Aspergillaceae</taxon>
        <taxon>Penicillium</taxon>
    </lineage>
</organism>